<comment type="caution">
    <text evidence="7">The sequence shown here is derived from an EMBL/GenBank/DDBJ whole genome shotgun (WGS) entry which is preliminary data.</text>
</comment>
<dbReference type="NCBIfam" id="TIGR01065">
    <property type="entry name" value="hlyIII"/>
    <property type="match status" value="1"/>
</dbReference>
<evidence type="ECO:0000313" key="8">
    <source>
        <dbReference type="Proteomes" id="UP000670776"/>
    </source>
</evidence>
<dbReference type="InterPro" id="IPR004254">
    <property type="entry name" value="AdipoR/HlyIII-related"/>
</dbReference>
<dbReference type="EMBL" id="JAGJCB010000005">
    <property type="protein sequence ID" value="MBP0903586.1"/>
    <property type="molecule type" value="Genomic_DNA"/>
</dbReference>
<evidence type="ECO:0000256" key="4">
    <source>
        <dbReference type="ARBA" id="ARBA00022989"/>
    </source>
</evidence>
<feature type="transmembrane region" description="Helical" evidence="6">
    <location>
        <begin position="190"/>
        <end position="212"/>
    </location>
</feature>
<comment type="subcellular location">
    <subcellularLocation>
        <location evidence="1">Endomembrane system</location>
        <topology evidence="1">Multi-pass membrane protein</topology>
    </subcellularLocation>
</comment>
<organism evidence="7 8">
    <name type="scientific">Mariniflexile gromovii</name>
    <dbReference type="NCBI Taxonomy" id="362523"/>
    <lineage>
        <taxon>Bacteria</taxon>
        <taxon>Pseudomonadati</taxon>
        <taxon>Bacteroidota</taxon>
        <taxon>Flavobacteriia</taxon>
        <taxon>Flavobacteriales</taxon>
        <taxon>Flavobacteriaceae</taxon>
        <taxon>Mariniflexile</taxon>
    </lineage>
</organism>
<name>A0ABS4BSL8_9FLAO</name>
<comment type="similarity">
    <text evidence="2">Belongs to the UPF0073 (Hly-III) family.</text>
</comment>
<dbReference type="Pfam" id="PF03006">
    <property type="entry name" value="HlyIII"/>
    <property type="match status" value="1"/>
</dbReference>
<protein>
    <submittedName>
        <fullName evidence="7">Hemolysin III family protein</fullName>
    </submittedName>
</protein>
<evidence type="ECO:0000256" key="3">
    <source>
        <dbReference type="ARBA" id="ARBA00022692"/>
    </source>
</evidence>
<dbReference type="PANTHER" id="PTHR20855:SF129">
    <property type="entry name" value="HEMOLYSIN-3 HOMOLOG"/>
    <property type="match status" value="1"/>
</dbReference>
<evidence type="ECO:0000313" key="7">
    <source>
        <dbReference type="EMBL" id="MBP0903586.1"/>
    </source>
</evidence>
<keyword evidence="3 6" id="KW-0812">Transmembrane</keyword>
<dbReference type="PANTHER" id="PTHR20855">
    <property type="entry name" value="ADIPOR/PROGESTIN RECEPTOR-RELATED"/>
    <property type="match status" value="1"/>
</dbReference>
<dbReference type="InterPro" id="IPR005744">
    <property type="entry name" value="Hy-lIII"/>
</dbReference>
<feature type="transmembrane region" description="Helical" evidence="6">
    <location>
        <begin position="110"/>
        <end position="129"/>
    </location>
</feature>
<feature type="transmembrane region" description="Helical" evidence="6">
    <location>
        <begin position="85"/>
        <end position="103"/>
    </location>
</feature>
<evidence type="ECO:0000256" key="1">
    <source>
        <dbReference type="ARBA" id="ARBA00004127"/>
    </source>
</evidence>
<dbReference type="Proteomes" id="UP000670776">
    <property type="component" value="Unassembled WGS sequence"/>
</dbReference>
<evidence type="ECO:0000256" key="6">
    <source>
        <dbReference type="SAM" id="Phobius"/>
    </source>
</evidence>
<feature type="transmembrane region" description="Helical" evidence="6">
    <location>
        <begin position="164"/>
        <end position="184"/>
    </location>
</feature>
<evidence type="ECO:0000256" key="2">
    <source>
        <dbReference type="ARBA" id="ARBA00008488"/>
    </source>
</evidence>
<gene>
    <name evidence="7" type="ORF">J8H85_07080</name>
</gene>
<keyword evidence="4 6" id="KW-1133">Transmembrane helix</keyword>
<reference evidence="7 8" key="1">
    <citation type="submission" date="2021-04" db="EMBL/GenBank/DDBJ databases">
        <title>Mariniflexile gromovii gen. nov., sp. nov., a gliding bacterium isolated from the sea urchin Strongylocentrotus intermedius.</title>
        <authorList>
            <person name="Ko S."/>
            <person name="Le V."/>
            <person name="Ahn C.-Y."/>
            <person name="Oh H.-M."/>
        </authorList>
    </citation>
    <scope>NUCLEOTIDE SEQUENCE [LARGE SCALE GENOMIC DNA]</scope>
    <source>
        <strain evidence="7 8">KCTC 12570</strain>
    </source>
</reference>
<feature type="transmembrane region" description="Helical" evidence="6">
    <location>
        <begin position="45"/>
        <end position="65"/>
    </location>
</feature>
<proteinExistence type="inferred from homology"/>
<keyword evidence="8" id="KW-1185">Reference proteome</keyword>
<sequence length="213" mass="24356">MSKLSVYNQTPLQERLNAISHFIGVFFGMIGLASLIIFDGNKTNWSLLSVIIYGISIVTMFTASTLYHSENHEVKKHYLRIVDHISIYFLIAGTYTPVLLITLHESLGWTLFYVVWGIAIFGVILKLFFTGKFEIFSTLLYLVMGWLIVLDFTNLSKLMHSNGVLLLFAGGMAYTVGIIFYAINKIPYNHVIWHLFVLAGAVFHFFMIFFYVI</sequence>
<accession>A0ABS4BSL8</accession>
<evidence type="ECO:0000256" key="5">
    <source>
        <dbReference type="ARBA" id="ARBA00023136"/>
    </source>
</evidence>
<keyword evidence="5 6" id="KW-0472">Membrane</keyword>
<feature type="transmembrane region" description="Helical" evidence="6">
    <location>
        <begin position="135"/>
        <end position="152"/>
    </location>
</feature>
<feature type="transmembrane region" description="Helical" evidence="6">
    <location>
        <begin position="18"/>
        <end position="38"/>
    </location>
</feature>